<name>C0B9R5_9FIRM</name>
<dbReference type="EMBL" id="ABVR01000040">
    <property type="protein sequence ID" value="EEG90017.1"/>
    <property type="molecule type" value="Genomic_DNA"/>
</dbReference>
<evidence type="ECO:0000313" key="1">
    <source>
        <dbReference type="EMBL" id="EEG90017.1"/>
    </source>
</evidence>
<sequence>MLSFYPGKSEKTKEVHFIDTKKSDVLLLKKEKNMVHTRKFGEMR</sequence>
<dbReference type="AlphaFoldDB" id="C0B9R5"/>
<comment type="caution">
    <text evidence="1">The sequence shown here is derived from an EMBL/GenBank/DDBJ whole genome shotgun (WGS) entry which is preliminary data.</text>
</comment>
<evidence type="ECO:0000313" key="2">
    <source>
        <dbReference type="Proteomes" id="UP000003793"/>
    </source>
</evidence>
<gene>
    <name evidence="1" type="ORF">COPCOM_01892</name>
</gene>
<protein>
    <submittedName>
        <fullName evidence="1">Uncharacterized protein</fullName>
    </submittedName>
</protein>
<accession>C0B9R5</accession>
<reference evidence="1 2" key="1">
    <citation type="submission" date="2009-02" db="EMBL/GenBank/DDBJ databases">
        <authorList>
            <person name="Fulton L."/>
            <person name="Clifton S."/>
            <person name="Fulton B."/>
            <person name="Xu J."/>
            <person name="Minx P."/>
            <person name="Pepin K.H."/>
            <person name="Johnson M."/>
            <person name="Bhonagiri V."/>
            <person name="Nash W.E."/>
            <person name="Mardis E.R."/>
            <person name="Wilson R.K."/>
        </authorList>
    </citation>
    <scope>NUCLEOTIDE SEQUENCE [LARGE SCALE GENOMIC DNA]</scope>
    <source>
        <strain evidence="1 2">ATCC 27758</strain>
    </source>
</reference>
<dbReference type="Proteomes" id="UP000003793">
    <property type="component" value="Unassembled WGS sequence"/>
</dbReference>
<organism evidence="1 2">
    <name type="scientific">Coprococcus comes ATCC 27758</name>
    <dbReference type="NCBI Taxonomy" id="470146"/>
    <lineage>
        <taxon>Bacteria</taxon>
        <taxon>Bacillati</taxon>
        <taxon>Bacillota</taxon>
        <taxon>Clostridia</taxon>
        <taxon>Lachnospirales</taxon>
        <taxon>Lachnospiraceae</taxon>
        <taxon>Coprococcus</taxon>
    </lineage>
</organism>
<dbReference type="HOGENOM" id="CLU_3214918_0_0_9"/>
<reference evidence="1 2" key="2">
    <citation type="submission" date="2009-03" db="EMBL/GenBank/DDBJ databases">
        <title>Draft genome sequence of Coprococcus comes (ATCC 27758).</title>
        <authorList>
            <person name="Sudarsanam P."/>
            <person name="Ley R."/>
            <person name="Guruge J."/>
            <person name="Turnbaugh P.J."/>
            <person name="Mahowald M."/>
            <person name="Liep D."/>
            <person name="Gordon J."/>
        </authorList>
    </citation>
    <scope>NUCLEOTIDE SEQUENCE [LARGE SCALE GENOMIC DNA]</scope>
    <source>
        <strain evidence="1 2">ATCC 27758</strain>
    </source>
</reference>
<proteinExistence type="predicted"/>